<dbReference type="Gene3D" id="2.10.25.10">
    <property type="entry name" value="Laminin"/>
    <property type="match status" value="1"/>
</dbReference>
<dbReference type="PANTHER" id="PTHR11339:SF228">
    <property type="entry name" value="OTOGELIN"/>
    <property type="match status" value="1"/>
</dbReference>
<dbReference type="SUPFAM" id="SSF57567">
    <property type="entry name" value="Serine protease inhibitors"/>
    <property type="match status" value="1"/>
</dbReference>
<dbReference type="SUPFAM" id="SSF110221">
    <property type="entry name" value="AbfB domain"/>
    <property type="match status" value="1"/>
</dbReference>
<dbReference type="InterPro" id="IPR050780">
    <property type="entry name" value="Mucin_vWF_Thrombospondin_sf"/>
</dbReference>
<dbReference type="InterPro" id="IPR036084">
    <property type="entry name" value="Ser_inhib-like_sf"/>
</dbReference>
<dbReference type="PANTHER" id="PTHR11339">
    <property type="entry name" value="EXTRACELLULAR MATRIX GLYCOPROTEIN RELATED"/>
    <property type="match status" value="1"/>
</dbReference>
<name>A0A2K5QUK2_CEBIM</name>
<dbReference type="GO" id="GO:0046556">
    <property type="term" value="F:alpha-L-arabinofuranosidase activity"/>
    <property type="evidence" value="ECO:0007669"/>
    <property type="project" value="InterPro"/>
</dbReference>
<dbReference type="Pfam" id="PF08742">
    <property type="entry name" value="C8"/>
    <property type="match status" value="2"/>
</dbReference>
<keyword evidence="1" id="KW-1015">Disulfide bond</keyword>
<dbReference type="Proteomes" id="UP000233040">
    <property type="component" value="Unassembled WGS sequence"/>
</dbReference>
<dbReference type="InterPro" id="IPR007934">
    <property type="entry name" value="AbfB_ABD"/>
</dbReference>
<dbReference type="SMART" id="SM00832">
    <property type="entry name" value="C8"/>
    <property type="match status" value="2"/>
</dbReference>
<dbReference type="Pfam" id="PF00094">
    <property type="entry name" value="VWD"/>
    <property type="match status" value="2"/>
</dbReference>
<dbReference type="CDD" id="cd19941">
    <property type="entry name" value="TIL"/>
    <property type="match status" value="2"/>
</dbReference>
<feature type="region of interest" description="Disordered" evidence="3">
    <location>
        <begin position="641"/>
        <end position="720"/>
    </location>
</feature>
<dbReference type="Pfam" id="PF05270">
    <property type="entry name" value="AbfB"/>
    <property type="match status" value="1"/>
</dbReference>
<dbReference type="Gene3D" id="2.80.10.50">
    <property type="match status" value="1"/>
</dbReference>
<dbReference type="SMART" id="SM00216">
    <property type="entry name" value="VWD"/>
    <property type="match status" value="2"/>
</dbReference>
<feature type="compositionally biased region" description="Low complexity" evidence="3">
    <location>
        <begin position="655"/>
        <end position="676"/>
    </location>
</feature>
<dbReference type="GeneTree" id="ENSGT00940000157490"/>
<evidence type="ECO:0000259" key="4">
    <source>
        <dbReference type="PROSITE" id="PS51233"/>
    </source>
</evidence>
<dbReference type="Ensembl" id="ENSCCAT00000037045.1">
    <property type="protein sequence ID" value="ENSCCAP00000019562.1"/>
    <property type="gene ID" value="ENSCCAG00000027583.1"/>
</dbReference>
<proteinExistence type="predicted"/>
<dbReference type="GO" id="GO:0005615">
    <property type="term" value="C:extracellular space"/>
    <property type="evidence" value="ECO:0007669"/>
    <property type="project" value="TreeGrafter"/>
</dbReference>
<dbReference type="Pfam" id="PF25962">
    <property type="entry name" value="TIL_OTOGL_Mucin"/>
    <property type="match status" value="1"/>
</dbReference>
<feature type="compositionally biased region" description="Low complexity" evidence="3">
    <location>
        <begin position="700"/>
        <end position="716"/>
    </location>
</feature>
<dbReference type="InterPro" id="IPR001846">
    <property type="entry name" value="VWF_type-D"/>
</dbReference>
<feature type="domain" description="VWFD" evidence="4">
    <location>
        <begin position="1116"/>
        <end position="1295"/>
    </location>
</feature>
<evidence type="ECO:0000256" key="3">
    <source>
        <dbReference type="SAM" id="MobiDB-lite"/>
    </source>
</evidence>
<dbReference type="GO" id="GO:0046373">
    <property type="term" value="P:L-arabinose metabolic process"/>
    <property type="evidence" value="ECO:0007669"/>
    <property type="project" value="InterPro"/>
</dbReference>
<evidence type="ECO:0000256" key="1">
    <source>
        <dbReference type="ARBA" id="ARBA00023157"/>
    </source>
</evidence>
<accession>A0A2K5QUK2</accession>
<reference evidence="5" key="2">
    <citation type="submission" date="2025-09" db="UniProtKB">
        <authorList>
            <consortium name="Ensembl"/>
        </authorList>
    </citation>
    <scope>IDENTIFICATION</scope>
</reference>
<reference evidence="5" key="1">
    <citation type="submission" date="2025-08" db="UniProtKB">
        <authorList>
            <consortium name="Ensembl"/>
        </authorList>
    </citation>
    <scope>IDENTIFICATION</scope>
</reference>
<dbReference type="FunFam" id="2.10.25.10:FF:000531">
    <property type="entry name" value="otogelin"/>
    <property type="match status" value="1"/>
</dbReference>
<protein>
    <submittedName>
        <fullName evidence="5">Otogelin</fullName>
    </submittedName>
</protein>
<gene>
    <name evidence="5" type="primary">OTOG</name>
</gene>
<feature type="compositionally biased region" description="Low complexity" evidence="3">
    <location>
        <begin position="508"/>
        <end position="528"/>
    </location>
</feature>
<dbReference type="InterPro" id="IPR014853">
    <property type="entry name" value="VWF/SSPO/ZAN-like_Cys-rich_dom"/>
</dbReference>
<dbReference type="PROSITE" id="PS51233">
    <property type="entry name" value="VWFD"/>
    <property type="match status" value="2"/>
</dbReference>
<evidence type="ECO:0000313" key="6">
    <source>
        <dbReference type="Proteomes" id="UP000233040"/>
    </source>
</evidence>
<evidence type="ECO:0000313" key="5">
    <source>
        <dbReference type="Ensembl" id="ENSCCAP00000019562.1"/>
    </source>
</evidence>
<dbReference type="InterPro" id="IPR036195">
    <property type="entry name" value="AbfB_ABD_sf"/>
</dbReference>
<dbReference type="GO" id="GO:0031012">
    <property type="term" value="C:extracellular matrix"/>
    <property type="evidence" value="ECO:0007669"/>
    <property type="project" value="TreeGrafter"/>
</dbReference>
<keyword evidence="6" id="KW-1185">Reference proteome</keyword>
<feature type="compositionally biased region" description="Pro residues" evidence="3">
    <location>
        <begin position="757"/>
        <end position="767"/>
    </location>
</feature>
<sequence>MFSARGVPLHLEGEGVLPWGPGDVSLPYLSTSDFGFSVMVENVNCYSSGMICRKCISINVGNSLIVFDDDSGNPSPESFLDDKQEVHTWRAGFFTLVHFPREHITLLWDQRTTVHVQAGPQWQGQLAGLCGNFDLKTINEMRTPENLELTNPQEFGSSWAAVECPDTLDPRDTCVLNPLREPFAKKECSILLSEVFEICHPVVDVTWFYSNCLTDTCGCSRGGDCECFCASVSAYAHQCCQHGVAVDWRTPRLCLLGKGPYQLSSLAAAGALVAMKAVGDDIVLVRTEDVAPGDIVSFLLTAALYKAKAHDPDVVSLEAADRPNFFLHVTANGSLELAKWQGRDAFQQRASFSLHRGMWQAGLVALESLAKPGSFLYASGLVLSLRLYEHTEVFRRGTLFRLLDAKPSGAAYPICEWRYDACASPCFQTCRDPRAVSCRDVPRVEGCVPVCPTPKVLDEVTQRCVYLEDCVEPAVWIPTEALGNETLPPSQGLPASGDEEPQLPQESPRTPTHRPALTPATPLTTALNPPVEATEKLVGSPGATQSTLQQPLGLTASQLPAHPTEAPASKGVTASLLAIPRTPESSSLPTALQTPTPGMVSGAMETTRVTVIFAESPNITVSSRSPPAPRFPLMTKAVTVPGQGSLPVRTTPLQPSLTASPSSRPAASPGAISRSPTSLGSHKAVLTPEVTKVISRTGVPQPTQTQSASSPSSLLTMARTAAEQVPISPLATSSVELELSTEKGEAGYSQPTGLPASPQPHPLPTALPRPAQHTATATRPPALPPGTPAATSLSTVTHGLGATPLVSLESTRPSQLLSGLPPDTSLPLAKVGTSAPVATPGPKDSAITTPLQPQATTLAAQTLSPALPLTPAAVAQTHPPAHTAPLAAGTAPGLLLGATLPTSGALAVAEGMASMVSVAPRKSTTGKVAILSKQVSPPASIYGSAQGGPTELMPAVSHPLAPLVTEPEGPQAGTALPVPTSYPLSPVSARTASQESALVLLPQLAEAHGTSAGAHPPAEPVDKATTETSGRSAPAQSIVEGLAEALATTTEGNASTTCVPIAEQDCIRHICLEGQLIRVNQSQHCPHGAAPPRCGILGLAVRVGGDRCCPLWECACRCSIFPDLSFVTFDGSHVALFKEAIYILSQSPDEMVTVHVLDCKSANLGHLNWPPFCLVMLNVTYLTHQVTINRFNRKVTVDSQPVWPPVSRYGFRIEDTGHMYMILTPSHIQIQWLHSSGLMIVEASKASKAQGHGLCGICDGDAANDLTLKDGSVVGGAEDPAPFLDSWQVPSSLTSVGQTRFRPDSCATTDCSPCLRMVSNRTFSACHRFVSPELFCELWIRDTKYVQQPCVALTVYVAMCHKFHVCIEWRRSDYCPFLCSSDSTYQACVTACEPPKTCQDGLLGPLDPEHCQVLGEGCVCSEGTILHRRHSALCISEAKCACGDCPDPIPECQEGEVLTVHRNTTELCCPLYQCVCESFRCPQVQCGLGTALVEVWSPDRCCPYKSCG</sequence>
<feature type="region of interest" description="Disordered" evidence="3">
    <location>
        <begin position="741"/>
        <end position="794"/>
    </location>
</feature>
<feature type="domain" description="VWFD" evidence="4">
    <location>
        <begin position="1"/>
        <end position="167"/>
    </location>
</feature>
<feature type="region of interest" description="Disordered" evidence="3">
    <location>
        <begin position="1008"/>
        <end position="1035"/>
    </location>
</feature>
<feature type="region of interest" description="Disordered" evidence="3">
    <location>
        <begin position="482"/>
        <end position="528"/>
    </location>
</feature>
<organism evidence="5 6">
    <name type="scientific">Cebus imitator</name>
    <name type="common">Panamanian white-faced capuchin</name>
    <name type="synonym">Cebus capucinus imitator</name>
    <dbReference type="NCBI Taxonomy" id="2715852"/>
    <lineage>
        <taxon>Eukaryota</taxon>
        <taxon>Metazoa</taxon>
        <taxon>Chordata</taxon>
        <taxon>Craniata</taxon>
        <taxon>Vertebrata</taxon>
        <taxon>Euteleostomi</taxon>
        <taxon>Mammalia</taxon>
        <taxon>Eutheria</taxon>
        <taxon>Euarchontoglires</taxon>
        <taxon>Primates</taxon>
        <taxon>Haplorrhini</taxon>
        <taxon>Platyrrhini</taxon>
        <taxon>Cebidae</taxon>
        <taxon>Cebinae</taxon>
        <taxon>Cebus</taxon>
    </lineage>
</organism>
<keyword evidence="2" id="KW-0325">Glycoprotein</keyword>
<dbReference type="InterPro" id="IPR058753">
    <property type="entry name" value="TIL_OTOGL_Mucin"/>
</dbReference>
<evidence type="ECO:0000256" key="2">
    <source>
        <dbReference type="ARBA" id="ARBA00023180"/>
    </source>
</evidence>
<feature type="compositionally biased region" description="Polar residues" evidence="3">
    <location>
        <begin position="1026"/>
        <end position="1035"/>
    </location>
</feature>